<dbReference type="Proteomes" id="UP001150941">
    <property type="component" value="Unassembled WGS sequence"/>
</dbReference>
<keyword evidence="5" id="KW-1185">Reference proteome</keyword>
<dbReference type="InterPro" id="IPR050523">
    <property type="entry name" value="AKR_Detox_Biosynth"/>
</dbReference>
<comment type="caution">
    <text evidence="4">The sequence shown here is derived from an EMBL/GenBank/DDBJ whole genome shotgun (WGS) entry which is preliminary data.</text>
</comment>
<feature type="domain" description="NADP-dependent oxidoreductase" evidence="3">
    <location>
        <begin position="8"/>
        <end position="286"/>
    </location>
</feature>
<evidence type="ECO:0000259" key="3">
    <source>
        <dbReference type="Pfam" id="PF00248"/>
    </source>
</evidence>
<evidence type="ECO:0000256" key="1">
    <source>
        <dbReference type="ARBA" id="ARBA00023002"/>
    </source>
</evidence>
<dbReference type="Gene3D" id="3.20.20.100">
    <property type="entry name" value="NADP-dependent oxidoreductase domain"/>
    <property type="match status" value="1"/>
</dbReference>
<name>A0A9W9PJF3_9EURO</name>
<organism evidence="4 5">
    <name type="scientific">Penicillium chermesinum</name>
    <dbReference type="NCBI Taxonomy" id="63820"/>
    <lineage>
        <taxon>Eukaryota</taxon>
        <taxon>Fungi</taxon>
        <taxon>Dikarya</taxon>
        <taxon>Ascomycota</taxon>
        <taxon>Pezizomycotina</taxon>
        <taxon>Eurotiomycetes</taxon>
        <taxon>Eurotiomycetidae</taxon>
        <taxon>Eurotiales</taxon>
        <taxon>Aspergillaceae</taxon>
        <taxon>Penicillium</taxon>
    </lineage>
</organism>
<dbReference type="InterPro" id="IPR036812">
    <property type="entry name" value="NAD(P)_OxRdtase_dom_sf"/>
</dbReference>
<dbReference type="Pfam" id="PF00248">
    <property type="entry name" value="Aldo_ket_red"/>
    <property type="match status" value="1"/>
</dbReference>
<gene>
    <name evidence="4" type="ORF">N7468_000017</name>
</gene>
<evidence type="ECO:0000256" key="2">
    <source>
        <dbReference type="ARBA" id="ARBA00038157"/>
    </source>
</evidence>
<sequence length="304" mass="33930">MSAPEYYMGTQGFGGAWTESNVSELIARLESANLKHYDTASLYPLTNPGGSERLLGSIRKPDFVIDTKILYRPEALRKEKMEESLRGSLKNLGVEKVNILYAHAPDKVVPIAEQAANFDSLYRAGLFTELGLCNYSTAQVKEYIDLATEKGYVRPTVYQGQYNIFCRQYEKELFPFLKAHGIKAEQLVGTRFEQSESNVMGGLYRMWYDKPVFHDAVRKLSAAVAETDVPSLAQASLRWLLFHAGLASTDAVAIGPTKIAQLEGYLEARETGPLPAELVAQIEQVYDETMRAEAAPLVEVGWWS</sequence>
<accession>A0A9W9PJF3</accession>
<dbReference type="GeneID" id="83196617"/>
<dbReference type="EMBL" id="JAPQKS010000001">
    <property type="protein sequence ID" value="KAJ5248566.1"/>
    <property type="molecule type" value="Genomic_DNA"/>
</dbReference>
<protein>
    <submittedName>
        <fullName evidence="4">Aldo/keto reductase</fullName>
    </submittedName>
</protein>
<dbReference type="PANTHER" id="PTHR43364">
    <property type="entry name" value="NADH-SPECIFIC METHYLGLYOXAL REDUCTASE-RELATED"/>
    <property type="match status" value="1"/>
</dbReference>
<evidence type="ECO:0000313" key="5">
    <source>
        <dbReference type="Proteomes" id="UP001150941"/>
    </source>
</evidence>
<dbReference type="OrthoDB" id="48988at2759"/>
<proteinExistence type="inferred from homology"/>
<dbReference type="GO" id="GO:0016491">
    <property type="term" value="F:oxidoreductase activity"/>
    <property type="evidence" value="ECO:0007669"/>
    <property type="project" value="UniProtKB-KW"/>
</dbReference>
<dbReference type="InterPro" id="IPR023210">
    <property type="entry name" value="NADP_OxRdtase_dom"/>
</dbReference>
<dbReference type="RefSeq" id="XP_058335345.1">
    <property type="nucleotide sequence ID" value="XM_058469314.1"/>
</dbReference>
<evidence type="ECO:0000313" key="4">
    <source>
        <dbReference type="EMBL" id="KAJ5248566.1"/>
    </source>
</evidence>
<dbReference type="SUPFAM" id="SSF51430">
    <property type="entry name" value="NAD(P)-linked oxidoreductase"/>
    <property type="match status" value="1"/>
</dbReference>
<reference evidence="4" key="2">
    <citation type="journal article" date="2023" name="IMA Fungus">
        <title>Comparative genomic study of the Penicillium genus elucidates a diverse pangenome and 15 lateral gene transfer events.</title>
        <authorList>
            <person name="Petersen C."/>
            <person name="Sorensen T."/>
            <person name="Nielsen M.R."/>
            <person name="Sondergaard T.E."/>
            <person name="Sorensen J.L."/>
            <person name="Fitzpatrick D.A."/>
            <person name="Frisvad J.C."/>
            <person name="Nielsen K.L."/>
        </authorList>
    </citation>
    <scope>NUCLEOTIDE SEQUENCE</scope>
    <source>
        <strain evidence="4">IBT 19713</strain>
    </source>
</reference>
<dbReference type="AlphaFoldDB" id="A0A9W9PJF3"/>
<keyword evidence="1" id="KW-0560">Oxidoreductase</keyword>
<reference evidence="4" key="1">
    <citation type="submission" date="2022-11" db="EMBL/GenBank/DDBJ databases">
        <authorList>
            <person name="Petersen C."/>
        </authorList>
    </citation>
    <scope>NUCLEOTIDE SEQUENCE</scope>
    <source>
        <strain evidence="4">IBT 19713</strain>
    </source>
</reference>
<comment type="similarity">
    <text evidence="2">Belongs to the aldo/keto reductase family. Aldo/keto reductase 2 subfamily.</text>
</comment>
<dbReference type="PANTHER" id="PTHR43364:SF4">
    <property type="entry name" value="NAD(P)-LINKED OXIDOREDUCTASE SUPERFAMILY PROTEIN"/>
    <property type="match status" value="1"/>
</dbReference>